<protein>
    <recommendedName>
        <fullName evidence="4">Esterase</fullName>
    </recommendedName>
</protein>
<keyword evidence="1" id="KW-1133">Transmembrane helix</keyword>
<reference evidence="2 3" key="1">
    <citation type="submission" date="2019-04" db="EMBL/GenBank/DDBJ databases">
        <authorList>
            <person name="Jiang L."/>
        </authorList>
    </citation>
    <scope>NUCLEOTIDE SEQUENCE [LARGE SCALE GENOMIC DNA]</scope>
    <source>
        <strain evidence="2 3">YIM 131861</strain>
    </source>
</reference>
<dbReference type="InterPro" id="IPR029058">
    <property type="entry name" value="AB_hydrolase_fold"/>
</dbReference>
<feature type="transmembrane region" description="Helical" evidence="1">
    <location>
        <begin position="15"/>
        <end position="33"/>
    </location>
</feature>
<organism evidence="2 3">
    <name type="scientific">Orlajensenia flava</name>
    <dbReference type="NCBI Taxonomy" id="2565934"/>
    <lineage>
        <taxon>Bacteria</taxon>
        <taxon>Bacillati</taxon>
        <taxon>Actinomycetota</taxon>
        <taxon>Actinomycetes</taxon>
        <taxon>Micrococcales</taxon>
        <taxon>Microbacteriaceae</taxon>
        <taxon>Orlajensenia</taxon>
    </lineage>
</organism>
<dbReference type="PANTHER" id="PTHR48098:SF1">
    <property type="entry name" value="DIACYLGLYCEROL ACYLTRANSFERASE_MYCOLYLTRANSFERASE AG85A"/>
    <property type="match status" value="1"/>
</dbReference>
<feature type="transmembrane region" description="Helical" evidence="1">
    <location>
        <begin position="40"/>
        <end position="62"/>
    </location>
</feature>
<feature type="transmembrane region" description="Helical" evidence="1">
    <location>
        <begin position="74"/>
        <end position="94"/>
    </location>
</feature>
<dbReference type="EMBL" id="SSSN01000003">
    <property type="protein sequence ID" value="THG34985.1"/>
    <property type="molecule type" value="Genomic_DNA"/>
</dbReference>
<feature type="transmembrane region" description="Helical" evidence="1">
    <location>
        <begin position="101"/>
        <end position="119"/>
    </location>
</feature>
<evidence type="ECO:0000313" key="3">
    <source>
        <dbReference type="Proteomes" id="UP000307380"/>
    </source>
</evidence>
<sequence length="443" mass="44323">MQNWFESIDLVSGPFPIIVGGGAVVAVLVVAIVHPRALWLALSVAAGALGAGIGLALCRWAQSPDAIDTDLSPLGRTGVALAFAAIGVLIVGMVRGRAWRRVVAGLGVVLAVAAGGLAVNAEFGQYPTIGALSGQPAAPTLSGSVAAAQRAGAPLAASRSTDPATPAAWSASGAAVGTRGLVAQVSIPATTSHFAARAAYVYLPPAALVANPPALPVIVMLSGEPGAPADVVRAGHLRAIMDAWAGRDGGLAPIVVVPDQLGSPTSNPMCVDSPLGASASYLTVDVPRWIRTNLTVANDPAQWAIGGFSQGGTCAIQLGAGHPDLFSGIIDVSGQIAPRNGDTANTIAVGFGGDVSAYRAAAPMTLLTEHAPYAATTAVFGSGAQDQQYGPEVDRMRAAAAAAGMSTSRVVSPGTGHEWATVRYVLSTGIGPVLQHLGVGSRS</sequence>
<dbReference type="InterPro" id="IPR000801">
    <property type="entry name" value="Esterase-like"/>
</dbReference>
<keyword evidence="1" id="KW-0472">Membrane</keyword>
<dbReference type="Pfam" id="PF00756">
    <property type="entry name" value="Esterase"/>
    <property type="match status" value="1"/>
</dbReference>
<evidence type="ECO:0008006" key="4">
    <source>
        <dbReference type="Google" id="ProtNLM"/>
    </source>
</evidence>
<proteinExistence type="predicted"/>
<dbReference type="GO" id="GO:0016747">
    <property type="term" value="F:acyltransferase activity, transferring groups other than amino-acyl groups"/>
    <property type="evidence" value="ECO:0007669"/>
    <property type="project" value="TreeGrafter"/>
</dbReference>
<gene>
    <name evidence="2" type="ORF">E6C70_02575</name>
</gene>
<accession>A0A4S4FY91</accession>
<keyword evidence="1" id="KW-0812">Transmembrane</keyword>
<dbReference type="AlphaFoldDB" id="A0A4S4FY91"/>
<dbReference type="InterPro" id="IPR050583">
    <property type="entry name" value="Mycobacterial_A85_antigen"/>
</dbReference>
<evidence type="ECO:0000256" key="1">
    <source>
        <dbReference type="SAM" id="Phobius"/>
    </source>
</evidence>
<dbReference type="SUPFAM" id="SSF53474">
    <property type="entry name" value="alpha/beta-Hydrolases"/>
    <property type="match status" value="1"/>
</dbReference>
<comment type="caution">
    <text evidence="2">The sequence shown here is derived from an EMBL/GenBank/DDBJ whole genome shotgun (WGS) entry which is preliminary data.</text>
</comment>
<dbReference type="Gene3D" id="3.40.50.1820">
    <property type="entry name" value="alpha/beta hydrolase"/>
    <property type="match status" value="1"/>
</dbReference>
<dbReference type="RefSeq" id="WP_136421946.1">
    <property type="nucleotide sequence ID" value="NZ_SSSN01000003.1"/>
</dbReference>
<name>A0A4S4FY91_9MICO</name>
<keyword evidence="3" id="KW-1185">Reference proteome</keyword>
<dbReference type="OrthoDB" id="3723842at2"/>
<dbReference type="PANTHER" id="PTHR48098">
    <property type="entry name" value="ENTEROCHELIN ESTERASE-RELATED"/>
    <property type="match status" value="1"/>
</dbReference>
<dbReference type="Proteomes" id="UP000307380">
    <property type="component" value="Unassembled WGS sequence"/>
</dbReference>
<evidence type="ECO:0000313" key="2">
    <source>
        <dbReference type="EMBL" id="THG34985.1"/>
    </source>
</evidence>